<name>A0ACB5SYV7_AMBMO</name>
<evidence type="ECO:0000313" key="1">
    <source>
        <dbReference type="EMBL" id="GME76741.1"/>
    </source>
</evidence>
<proteinExistence type="predicted"/>
<comment type="caution">
    <text evidence="1">The sequence shown here is derived from an EMBL/GenBank/DDBJ whole genome shotgun (WGS) entry which is preliminary data.</text>
</comment>
<gene>
    <name evidence="1" type="ORF">Amon02_000274200</name>
</gene>
<protein>
    <submittedName>
        <fullName evidence="1">Unnamed protein product</fullName>
    </submittedName>
</protein>
<reference evidence="1" key="1">
    <citation type="submission" date="2023-04" db="EMBL/GenBank/DDBJ databases">
        <title>Ambrosiozyma monospora NBRC 10751.</title>
        <authorList>
            <person name="Ichikawa N."/>
            <person name="Sato H."/>
            <person name="Tonouchi N."/>
        </authorList>
    </citation>
    <scope>NUCLEOTIDE SEQUENCE</scope>
    <source>
        <strain evidence="1">NBRC 10751</strain>
    </source>
</reference>
<dbReference type="EMBL" id="BSXS01001625">
    <property type="protein sequence ID" value="GME76741.1"/>
    <property type="molecule type" value="Genomic_DNA"/>
</dbReference>
<dbReference type="Proteomes" id="UP001165064">
    <property type="component" value="Unassembled WGS sequence"/>
</dbReference>
<keyword evidence="2" id="KW-1185">Reference proteome</keyword>
<organism evidence="1 2">
    <name type="scientific">Ambrosiozyma monospora</name>
    <name type="common">Yeast</name>
    <name type="synonym">Endomycopsis monosporus</name>
    <dbReference type="NCBI Taxonomy" id="43982"/>
    <lineage>
        <taxon>Eukaryota</taxon>
        <taxon>Fungi</taxon>
        <taxon>Dikarya</taxon>
        <taxon>Ascomycota</taxon>
        <taxon>Saccharomycotina</taxon>
        <taxon>Pichiomycetes</taxon>
        <taxon>Pichiales</taxon>
        <taxon>Pichiaceae</taxon>
        <taxon>Ambrosiozyma</taxon>
    </lineage>
</organism>
<evidence type="ECO:0000313" key="2">
    <source>
        <dbReference type="Proteomes" id="UP001165064"/>
    </source>
</evidence>
<accession>A0ACB5SYV7</accession>
<sequence>MSSTLRNEGVCFLKKSERQATTSKQTQKRKEKLISDILDDDFPSKTKKRHKKHSSKDSSNKLRFKKSHKKCETDTESVNSSKTKHNDTDISSDDESPSYPTVDQFPTQKSTTKSKGSYNSSKYDGVLEYGPKINGYRFVSLNPNEDDDTFNGTNYTKHTSRPDINAGYRQSLPKTDWPNQYDPYKSEKYRGAKHDTQYNYDAYCDMWDKLLSSTERCKGSVPLPVKSNKIDDLNTVSVGEFLVHRDNVKKERIRWHPDPMLNRLKTVGFDKADVESLVTQVFQVLNDVYEMQK</sequence>